<feature type="region of interest" description="Disordered" evidence="2">
    <location>
        <begin position="59"/>
        <end position="78"/>
    </location>
</feature>
<evidence type="ECO:0000313" key="4">
    <source>
        <dbReference type="Proteomes" id="UP000000560"/>
    </source>
</evidence>
<reference evidence="4" key="1">
    <citation type="journal article" date="2005" name="Nature">
        <title>Sequencing of Aspergillus nidulans and comparative analysis with A. fumigatus and A. oryzae.</title>
        <authorList>
            <person name="Galagan J.E."/>
            <person name="Calvo S.E."/>
            <person name="Cuomo C."/>
            <person name="Ma L.J."/>
            <person name="Wortman J.R."/>
            <person name="Batzoglou S."/>
            <person name="Lee S.I."/>
            <person name="Basturkmen M."/>
            <person name="Spevak C.C."/>
            <person name="Clutterbuck J."/>
            <person name="Kapitonov V."/>
            <person name="Jurka J."/>
            <person name="Scazzocchio C."/>
            <person name="Farman M."/>
            <person name="Butler J."/>
            <person name="Purcell S."/>
            <person name="Harris S."/>
            <person name="Braus G.H."/>
            <person name="Draht O."/>
            <person name="Busch S."/>
            <person name="D'Enfert C."/>
            <person name="Bouchier C."/>
            <person name="Goldman G.H."/>
            <person name="Bell-Pedersen D."/>
            <person name="Griffiths-Jones S."/>
            <person name="Doonan J.H."/>
            <person name="Yu J."/>
            <person name="Vienken K."/>
            <person name="Pain A."/>
            <person name="Freitag M."/>
            <person name="Selker E.U."/>
            <person name="Archer D.B."/>
            <person name="Penalva M.A."/>
            <person name="Oakley B.R."/>
            <person name="Momany M."/>
            <person name="Tanaka T."/>
            <person name="Kumagai T."/>
            <person name="Asai K."/>
            <person name="Machida M."/>
            <person name="Nierman W.C."/>
            <person name="Denning D.W."/>
            <person name="Caddick M."/>
            <person name="Hynes M."/>
            <person name="Paoletti M."/>
            <person name="Fischer R."/>
            <person name="Miller B."/>
            <person name="Dyer P."/>
            <person name="Sachs M.S."/>
            <person name="Osmani S.A."/>
            <person name="Birren B.W."/>
        </authorList>
    </citation>
    <scope>NUCLEOTIDE SEQUENCE [LARGE SCALE GENOMIC DNA]</scope>
    <source>
        <strain evidence="4">FGSC A4 / ATCC 38163 / CBS 112.46 / NRRL 194 / M139</strain>
    </source>
</reference>
<dbReference type="eggNOG" id="ENOG502S8ZR">
    <property type="taxonomic scope" value="Eukaryota"/>
</dbReference>
<dbReference type="HOGENOM" id="CLU_075090_1_0_1"/>
<organism evidence="3 4">
    <name type="scientific">Emericella nidulans (strain FGSC A4 / ATCC 38163 / CBS 112.46 / NRRL 194 / M139)</name>
    <name type="common">Aspergillus nidulans</name>
    <dbReference type="NCBI Taxonomy" id="227321"/>
    <lineage>
        <taxon>Eukaryota</taxon>
        <taxon>Fungi</taxon>
        <taxon>Dikarya</taxon>
        <taxon>Ascomycota</taxon>
        <taxon>Pezizomycotina</taxon>
        <taxon>Eurotiomycetes</taxon>
        <taxon>Eurotiomycetidae</taxon>
        <taxon>Eurotiales</taxon>
        <taxon>Aspergillaceae</taxon>
        <taxon>Aspergillus</taxon>
        <taxon>Aspergillus subgen. Nidulantes</taxon>
    </lineage>
</organism>
<protein>
    <submittedName>
        <fullName evidence="3">Uncharacterized protein</fullName>
    </submittedName>
</protein>
<evidence type="ECO:0000256" key="1">
    <source>
        <dbReference type="SAM" id="Coils"/>
    </source>
</evidence>
<dbReference type="OMA" id="YTRDMSF"/>
<keyword evidence="1" id="KW-0175">Coiled coil</keyword>
<evidence type="ECO:0000313" key="3">
    <source>
        <dbReference type="EMBL" id="CBF87830.1"/>
    </source>
</evidence>
<sequence length="205" mass="22738">MPPRPVRLSTSSLRTRGFRPVRAGIPLRSISVIISQTPKPNFLSTPLVTSFRSTAITSHRQFSSTPLSSAPASSTSGRSQADLIVEELQELYEEATDEFEIATESTDSSTIYAASDRESARDALNNLIVAYELYTSPSLAAEKKDEQGQDQGQQQEQEDEGRLVKLEFDPAELSEEVREEVRKRVGQRVRELKSAVEALEGRAHD</sequence>
<feature type="compositionally biased region" description="Low complexity" evidence="2">
    <location>
        <begin position="63"/>
        <end position="76"/>
    </location>
</feature>
<name>C8VSH6_EMENI</name>
<proteinExistence type="predicted"/>
<gene>
    <name evidence="3" type="ORF">ANIA_10174</name>
</gene>
<feature type="coiled-coil region" evidence="1">
    <location>
        <begin position="78"/>
        <end position="105"/>
    </location>
</feature>
<dbReference type="AlphaFoldDB" id="C8VSH6"/>
<dbReference type="InParanoid" id="C8VSH6"/>
<accession>C8VSH6</accession>
<feature type="region of interest" description="Disordered" evidence="2">
    <location>
        <begin position="142"/>
        <end position="180"/>
    </location>
</feature>
<dbReference type="KEGG" id="ani:ANIA_10174"/>
<dbReference type="OrthoDB" id="273230at2759"/>
<reference evidence="4" key="2">
    <citation type="journal article" date="2009" name="Fungal Genet. Biol.">
        <title>The 2008 update of the Aspergillus nidulans genome annotation: a community effort.</title>
        <authorList>
            <person name="Wortman J.R."/>
            <person name="Gilsenan J.M."/>
            <person name="Joardar V."/>
            <person name="Deegan J."/>
            <person name="Clutterbuck J."/>
            <person name="Andersen M.R."/>
            <person name="Archer D."/>
            <person name="Bencina M."/>
            <person name="Braus G."/>
            <person name="Coutinho P."/>
            <person name="von Dohren H."/>
            <person name="Doonan J."/>
            <person name="Driessen A.J."/>
            <person name="Durek P."/>
            <person name="Espeso E."/>
            <person name="Fekete E."/>
            <person name="Flipphi M."/>
            <person name="Estrada C.G."/>
            <person name="Geysens S."/>
            <person name="Goldman G."/>
            <person name="de Groot P.W."/>
            <person name="Hansen K."/>
            <person name="Harris S.D."/>
            <person name="Heinekamp T."/>
            <person name="Helmstaedt K."/>
            <person name="Henrissat B."/>
            <person name="Hofmann G."/>
            <person name="Homan T."/>
            <person name="Horio T."/>
            <person name="Horiuchi H."/>
            <person name="James S."/>
            <person name="Jones M."/>
            <person name="Karaffa L."/>
            <person name="Karanyi Z."/>
            <person name="Kato M."/>
            <person name="Keller N."/>
            <person name="Kelly D.E."/>
            <person name="Kiel J.A."/>
            <person name="Kim J.M."/>
            <person name="van der Klei I.J."/>
            <person name="Klis F.M."/>
            <person name="Kovalchuk A."/>
            <person name="Krasevec N."/>
            <person name="Kubicek C.P."/>
            <person name="Liu B."/>
            <person name="Maccabe A."/>
            <person name="Meyer V."/>
            <person name="Mirabito P."/>
            <person name="Miskei M."/>
            <person name="Mos M."/>
            <person name="Mullins J."/>
            <person name="Nelson D.R."/>
            <person name="Nielsen J."/>
            <person name="Oakley B.R."/>
            <person name="Osmani S.A."/>
            <person name="Pakula T."/>
            <person name="Paszewski A."/>
            <person name="Paulsen I."/>
            <person name="Pilsyk S."/>
            <person name="Pocsi I."/>
            <person name="Punt P.J."/>
            <person name="Ram A.F."/>
            <person name="Ren Q."/>
            <person name="Robellet X."/>
            <person name="Robson G."/>
            <person name="Seiboth B."/>
            <person name="van Solingen P."/>
            <person name="Specht T."/>
            <person name="Sun J."/>
            <person name="Taheri-Talesh N."/>
            <person name="Takeshita N."/>
            <person name="Ussery D."/>
            <person name="vanKuyk P.A."/>
            <person name="Visser H."/>
            <person name="van de Vondervoort P.J."/>
            <person name="de Vries R.P."/>
            <person name="Walton J."/>
            <person name="Xiang X."/>
            <person name="Xiong Y."/>
            <person name="Zeng A.P."/>
            <person name="Brandt B.W."/>
            <person name="Cornell M.J."/>
            <person name="van den Hondel C.A."/>
            <person name="Visser J."/>
            <person name="Oliver S.G."/>
            <person name="Turner G."/>
        </authorList>
    </citation>
    <scope>GENOME REANNOTATION</scope>
    <source>
        <strain evidence="4">FGSC A4 / ATCC 38163 / CBS 112.46 / NRRL 194 / M139</strain>
    </source>
</reference>
<dbReference type="RefSeq" id="XP_050469014.1">
    <property type="nucleotide sequence ID" value="XM_050613180.1"/>
</dbReference>
<dbReference type="VEuPathDB" id="FungiDB:AN10174"/>
<dbReference type="GeneID" id="74896248"/>
<evidence type="ECO:0000256" key="2">
    <source>
        <dbReference type="SAM" id="MobiDB-lite"/>
    </source>
</evidence>
<dbReference type="Proteomes" id="UP000000560">
    <property type="component" value="Chromosome VIII"/>
</dbReference>
<keyword evidence="4" id="KW-1185">Reference proteome</keyword>
<dbReference type="EMBL" id="BN001308">
    <property type="protein sequence ID" value="CBF87830.1"/>
    <property type="molecule type" value="Genomic_DNA"/>
</dbReference>